<comment type="caution">
    <text evidence="2">The sequence shown here is derived from an EMBL/GenBank/DDBJ whole genome shotgun (WGS) entry which is preliminary data.</text>
</comment>
<evidence type="ECO:0000256" key="1">
    <source>
        <dbReference type="SAM" id="Phobius"/>
    </source>
</evidence>
<reference evidence="2" key="2">
    <citation type="journal article" date="2021" name="PeerJ">
        <title>Extensive microbial diversity within the chicken gut microbiome revealed by metagenomics and culture.</title>
        <authorList>
            <person name="Gilroy R."/>
            <person name="Ravi A."/>
            <person name="Getino M."/>
            <person name="Pursley I."/>
            <person name="Horton D.L."/>
            <person name="Alikhan N.F."/>
            <person name="Baker D."/>
            <person name="Gharbi K."/>
            <person name="Hall N."/>
            <person name="Watson M."/>
            <person name="Adriaenssens E.M."/>
            <person name="Foster-Nyarko E."/>
            <person name="Jarju S."/>
            <person name="Secka A."/>
            <person name="Antonio M."/>
            <person name="Oren A."/>
            <person name="Chaudhuri R.R."/>
            <person name="La Ragione R."/>
            <person name="Hildebrand F."/>
            <person name="Pallen M.J."/>
        </authorList>
    </citation>
    <scope>NUCLEOTIDE SEQUENCE</scope>
    <source>
        <strain evidence="2">1383</strain>
    </source>
</reference>
<organism evidence="2 3">
    <name type="scientific">Candidatus Merdimorpha stercoravium</name>
    <dbReference type="NCBI Taxonomy" id="2840863"/>
    <lineage>
        <taxon>Bacteria</taxon>
        <taxon>Pseudomonadati</taxon>
        <taxon>Bacteroidota</taxon>
        <taxon>Flavobacteriia</taxon>
        <taxon>Flavobacteriales</taxon>
        <taxon>Candidatus Merdimorpha</taxon>
    </lineage>
</organism>
<feature type="transmembrane region" description="Helical" evidence="1">
    <location>
        <begin position="81"/>
        <end position="98"/>
    </location>
</feature>
<feature type="transmembrane region" description="Helical" evidence="1">
    <location>
        <begin position="104"/>
        <end position="124"/>
    </location>
</feature>
<reference evidence="2" key="1">
    <citation type="submission" date="2020-10" db="EMBL/GenBank/DDBJ databases">
        <authorList>
            <person name="Gilroy R."/>
        </authorList>
    </citation>
    <scope>NUCLEOTIDE SEQUENCE</scope>
    <source>
        <strain evidence="2">1383</strain>
    </source>
</reference>
<gene>
    <name evidence="2" type="ORF">IAC44_00660</name>
</gene>
<feature type="transmembrane region" description="Helical" evidence="1">
    <location>
        <begin position="12"/>
        <end position="29"/>
    </location>
</feature>
<dbReference type="AlphaFoldDB" id="A0A9D1H8B8"/>
<keyword evidence="1" id="KW-1133">Transmembrane helix</keyword>
<keyword evidence="1" id="KW-0472">Membrane</keyword>
<sequence>MKKNLFWRIVSRVFHPMSMPLWCVVLYYLLTPQSFVPLEAIYTAIVVAVATVVIPLPVLLVLKVSGKIESLSLPQTYERRLPLLLVLLLLAAGDRIYLSGRVSPAVSLAMYGAVISLLLAYVSLFWDKVSLHAMGISALLVFVMVLMFRWEAPLSYALPVVAALWVVYDLVVMARLELGRHNVRQIILGTLFGALPQLVLLGWVW</sequence>
<evidence type="ECO:0008006" key="4">
    <source>
        <dbReference type="Google" id="ProtNLM"/>
    </source>
</evidence>
<feature type="transmembrane region" description="Helical" evidence="1">
    <location>
        <begin position="131"/>
        <end position="150"/>
    </location>
</feature>
<name>A0A9D1H8B8_9FLAO</name>
<feature type="transmembrane region" description="Helical" evidence="1">
    <location>
        <begin position="156"/>
        <end position="174"/>
    </location>
</feature>
<accession>A0A9D1H8B8</accession>
<dbReference type="EMBL" id="DVLY01000013">
    <property type="protein sequence ID" value="HIT97328.1"/>
    <property type="molecule type" value="Genomic_DNA"/>
</dbReference>
<evidence type="ECO:0000313" key="2">
    <source>
        <dbReference type="EMBL" id="HIT97328.1"/>
    </source>
</evidence>
<evidence type="ECO:0000313" key="3">
    <source>
        <dbReference type="Proteomes" id="UP000824161"/>
    </source>
</evidence>
<proteinExistence type="predicted"/>
<keyword evidence="1" id="KW-0812">Transmembrane</keyword>
<feature type="transmembrane region" description="Helical" evidence="1">
    <location>
        <begin position="186"/>
        <end position="204"/>
    </location>
</feature>
<feature type="transmembrane region" description="Helical" evidence="1">
    <location>
        <begin position="41"/>
        <end position="61"/>
    </location>
</feature>
<protein>
    <recommendedName>
        <fullName evidence="4">Transmembrane protein</fullName>
    </recommendedName>
</protein>
<dbReference type="Proteomes" id="UP000824161">
    <property type="component" value="Unassembled WGS sequence"/>
</dbReference>